<feature type="compositionally biased region" description="Polar residues" evidence="1">
    <location>
        <begin position="640"/>
        <end position="668"/>
    </location>
</feature>
<keyword evidence="4" id="KW-1185">Reference proteome</keyword>
<dbReference type="PANTHER" id="PTHR45808:SF2">
    <property type="entry name" value="RHO GTPASE-ACTIVATING PROTEIN 68F"/>
    <property type="match status" value="1"/>
</dbReference>
<evidence type="ECO:0000256" key="1">
    <source>
        <dbReference type="SAM" id="MobiDB-lite"/>
    </source>
</evidence>
<dbReference type="SMART" id="SM00324">
    <property type="entry name" value="RhoGAP"/>
    <property type="match status" value="1"/>
</dbReference>
<feature type="compositionally biased region" description="Basic and acidic residues" evidence="1">
    <location>
        <begin position="458"/>
        <end position="489"/>
    </location>
</feature>
<evidence type="ECO:0000313" key="4">
    <source>
        <dbReference type="Proteomes" id="UP000183809"/>
    </source>
</evidence>
<dbReference type="PANTHER" id="PTHR45808">
    <property type="entry name" value="RHO GTPASE-ACTIVATING PROTEIN 68F"/>
    <property type="match status" value="1"/>
</dbReference>
<feature type="domain" description="Rho-GAP" evidence="2">
    <location>
        <begin position="228"/>
        <end position="445"/>
    </location>
</feature>
<feature type="compositionally biased region" description="Polar residues" evidence="1">
    <location>
        <begin position="577"/>
        <end position="587"/>
    </location>
</feature>
<dbReference type="OrthoDB" id="410651at2759"/>
<dbReference type="InterPro" id="IPR001251">
    <property type="entry name" value="CRAL-TRIO_dom"/>
</dbReference>
<comment type="caution">
    <text evidence="3">The sequence shown here is derived from an EMBL/GenBank/DDBJ whole genome shotgun (WGS) entry which is preliminary data.</text>
</comment>
<feature type="region of interest" description="Disordered" evidence="1">
    <location>
        <begin position="519"/>
        <end position="847"/>
    </location>
</feature>
<feature type="compositionally biased region" description="Low complexity" evidence="1">
    <location>
        <begin position="786"/>
        <end position="795"/>
    </location>
</feature>
<dbReference type="Gene3D" id="3.40.525.10">
    <property type="entry name" value="CRAL-TRIO lipid binding domain"/>
    <property type="match status" value="1"/>
</dbReference>
<dbReference type="GeneID" id="31018689"/>
<feature type="compositionally biased region" description="Low complexity" evidence="1">
    <location>
        <begin position="693"/>
        <end position="709"/>
    </location>
</feature>
<reference evidence="3 4" key="1">
    <citation type="submission" date="2016-10" db="EMBL/GenBank/DDBJ databases">
        <title>Proteomics and genomics reveal pathogen-plant mechanisms compatible with a hemibiotrophic lifestyle of Diplodia corticola.</title>
        <authorList>
            <person name="Fernandes I."/>
            <person name="De Jonge R."/>
            <person name="Van De Peer Y."/>
            <person name="Devreese B."/>
            <person name="Alves A."/>
            <person name="Esteves A.C."/>
        </authorList>
    </citation>
    <scope>NUCLEOTIDE SEQUENCE [LARGE SCALE GENOMIC DNA]</scope>
    <source>
        <strain evidence="3 4">CBS 112549</strain>
    </source>
</reference>
<dbReference type="CDD" id="cd00159">
    <property type="entry name" value="RhoGAP"/>
    <property type="match status" value="1"/>
</dbReference>
<dbReference type="PROSITE" id="PS50238">
    <property type="entry name" value="RHOGAP"/>
    <property type="match status" value="1"/>
</dbReference>
<gene>
    <name evidence="3" type="ORF">BKCO1_6900010</name>
</gene>
<dbReference type="GO" id="GO:0007264">
    <property type="term" value="P:small GTPase-mediated signal transduction"/>
    <property type="evidence" value="ECO:0007669"/>
    <property type="project" value="TreeGrafter"/>
</dbReference>
<dbReference type="RefSeq" id="XP_020126211.1">
    <property type="nucleotide sequence ID" value="XM_020278428.1"/>
</dbReference>
<dbReference type="InterPro" id="IPR000198">
    <property type="entry name" value="RhoGAP_dom"/>
</dbReference>
<proteinExistence type="predicted"/>
<dbReference type="EMBL" id="MNUE01000069">
    <property type="protein sequence ID" value="OJD29951.1"/>
    <property type="molecule type" value="Genomic_DNA"/>
</dbReference>
<organism evidence="3 4">
    <name type="scientific">Diplodia corticola</name>
    <dbReference type="NCBI Taxonomy" id="236234"/>
    <lineage>
        <taxon>Eukaryota</taxon>
        <taxon>Fungi</taxon>
        <taxon>Dikarya</taxon>
        <taxon>Ascomycota</taxon>
        <taxon>Pezizomycotina</taxon>
        <taxon>Dothideomycetes</taxon>
        <taxon>Dothideomycetes incertae sedis</taxon>
        <taxon>Botryosphaeriales</taxon>
        <taxon>Botryosphaeriaceae</taxon>
        <taxon>Diplodia</taxon>
    </lineage>
</organism>
<dbReference type="STRING" id="236234.A0A1J9RN80"/>
<feature type="region of interest" description="Disordered" evidence="1">
    <location>
        <begin position="458"/>
        <end position="503"/>
    </location>
</feature>
<dbReference type="Proteomes" id="UP000183809">
    <property type="component" value="Unassembled WGS sequence"/>
</dbReference>
<feature type="compositionally biased region" description="Polar residues" evidence="1">
    <location>
        <begin position="537"/>
        <end position="546"/>
    </location>
</feature>
<dbReference type="SUPFAM" id="SSF48350">
    <property type="entry name" value="GTPase activation domain, GAP"/>
    <property type="match status" value="1"/>
</dbReference>
<dbReference type="SUPFAM" id="SSF52087">
    <property type="entry name" value="CRAL/TRIO domain"/>
    <property type="match status" value="1"/>
</dbReference>
<protein>
    <recommendedName>
        <fullName evidence="2">Rho-GAP domain-containing protein</fullName>
    </recommendedName>
</protein>
<accession>A0A1J9RN80</accession>
<feature type="compositionally biased region" description="Basic and acidic residues" evidence="1">
    <location>
        <begin position="601"/>
        <end position="611"/>
    </location>
</feature>
<dbReference type="CDD" id="cd00170">
    <property type="entry name" value="SEC14"/>
    <property type="match status" value="1"/>
</dbReference>
<dbReference type="Gene3D" id="1.10.555.10">
    <property type="entry name" value="Rho GTPase activation protein"/>
    <property type="match status" value="1"/>
</dbReference>
<dbReference type="AlphaFoldDB" id="A0A1J9RN80"/>
<feature type="compositionally biased region" description="Polar residues" evidence="1">
    <location>
        <begin position="760"/>
        <end position="784"/>
    </location>
</feature>
<evidence type="ECO:0000259" key="2">
    <source>
        <dbReference type="PROSITE" id="PS50238"/>
    </source>
</evidence>
<evidence type="ECO:0000313" key="3">
    <source>
        <dbReference type="EMBL" id="OJD29951.1"/>
    </source>
</evidence>
<sequence>MDMRRRLTWSGKTMRAQIAQRAGRLRSTSLSAVPPPRTSADYDHDLARVAASILYRTPVPSDSGLPIYILNAAALPDVDDHDFDSLLPYVLARLPGEEELLSGTEYEVIFFAGGDAERAAGARKNRPGWGWFIQAYHVLSRAMRKRLQKLYIVHERSWVRILVEMFSTIVSPKFRRKIVHVSTLTQLALELPLETLLIPPSAYLHDRRLAQDIHAPFASGRRAFSVRNPLPQNAGGGTRLPRILRETSTFLLMEPNIETEGIFRIPPHSRLKEILKEAYDRGQKYILWKENGVMLPLPPFDDSNVTKAIVEEVDARDCYGVFLAAGLTKTWYAELRQPIFPQSAYRELRSLFGDPDESPSRKALVELISPKSEWSAIPAISREILVRHLLPLLSIVAAHQDANKMSAENLAVCFAPTLVCGPDQIEDAKMSSVVRRIMTEAIDTWDEGLREDCGVDSATFERDLQPPQDPKEYDDPLESARRPRPRSEDFGIESPSEEDAGFADSEKQFSGIVLQDNTEDVAAPRLPPRPSVSSSRDTPLSPTGSDDSPVRRKPAPSVQVPPRYSTILADEMGGRSGNNQSPLTYAATTDGFGPSRSSGRSVDEKKEDKSSRRLPGPSVPHIVAPKRKTLTAEQIASAESAVSSPERTVSATQFPQQPHNPQPSSKQSRAPPGLAEMIGAAAAAGTVHRKPINSRPGSSGSSNFSAIQSPNLASPPAHGTYGRRPSLSPQDAEFRRAELSPPFSPNNDLSRRLSSSSLSTENVGSEYDANNGQRSRSRGPTINTLARPMFPAAAAQPPPGNSHLQRAATMAMEPPKKPRALSSGLLKRMPSLEPPPIPRDNPRKLDLKKKSVEDLRRIFENKAGAAEKLVKVGNEKEGRLSRGG</sequence>
<name>A0A1J9RN80_9PEZI</name>
<dbReference type="GO" id="GO:0005737">
    <property type="term" value="C:cytoplasm"/>
    <property type="evidence" value="ECO:0007669"/>
    <property type="project" value="TreeGrafter"/>
</dbReference>
<dbReference type="Pfam" id="PF13716">
    <property type="entry name" value="CRAL_TRIO_2"/>
    <property type="match status" value="1"/>
</dbReference>
<dbReference type="InterPro" id="IPR008936">
    <property type="entry name" value="Rho_GTPase_activation_prot"/>
</dbReference>
<dbReference type="GO" id="GO:0005096">
    <property type="term" value="F:GTPase activator activity"/>
    <property type="evidence" value="ECO:0007669"/>
    <property type="project" value="TreeGrafter"/>
</dbReference>
<dbReference type="InterPro" id="IPR036865">
    <property type="entry name" value="CRAL-TRIO_dom_sf"/>
</dbReference>
<dbReference type="Pfam" id="PF00620">
    <property type="entry name" value="RhoGAP"/>
    <property type="match status" value="1"/>
</dbReference>